<evidence type="ECO:0000313" key="2">
    <source>
        <dbReference type="EMBL" id="QKS72070.1"/>
    </source>
</evidence>
<dbReference type="GO" id="GO:1902201">
    <property type="term" value="P:negative regulation of bacterial-type flagellum-dependent cell motility"/>
    <property type="evidence" value="ECO:0007669"/>
    <property type="project" value="TreeGrafter"/>
</dbReference>
<dbReference type="InterPro" id="IPR000160">
    <property type="entry name" value="GGDEF_dom"/>
</dbReference>
<sequence length="748" mass="85499">MDTHVTDHLHTIMEELYCSLLAEGELTGNERVRLLDQRKQVICAVLPEKHQSDKFSNNDDRDPSITYIMQESKPFTIENYTMIVTVEGTNADKVLFLPETIRKALLILIRTTLPVHRKAEAEKDAVLQLLSEMSEDHSLLSFSERFIHYFKHIVQEYPVTLFLKEEATNTFHPLASSLESIKATPQEHIVSDIEISHWQPLRVHNLQFEQADAWEGLLSGEPIFLLPILSQKEIIGAVGVHTTFSAFLQEQKNTISSFIHSFSPWFATLRVQEKMLKEKMRKELLLKVNKTFHSSMDVNKILEEVLLAIKGAYPSFRLQLFLSHDWEVADELPVKPLDLQTYRDGEAAQAYLSGQTQVVRGNGQTHVYVPLKGKQGIYGVCQIKTPFARAFTDEELSFIQVLTDTGGMAIENADLYQQSRQHIEDLQIINQTAHELNANRDISEAVHFMEAKMKQVFEADAVGFMMFQDRWYNKSHRFTLSEETLMSDIMRSHMQPLLDRMQNGKEEIFIGDWSRESEKPPFLSVIGIPMIHDDEVIGAAFVFGKNMYAFSFETFKLCQSLVHHSTLAFVNAMLLEEMKSLLVTDYLTNLYTRAHMDERVQQSMEQDEKGAFILLDIDRFKLINDKHGHQIGDAVLVQVGQVIKMLARDALDIPVRWGGEELALYLPSVDMEYAYDVAEKIRELVPTKTNPSVTVSCGVSVWKKADGVPSLTKLFGRADEAMYHAKNSGRNKVVLENKTQATKKENHM</sequence>
<dbReference type="GO" id="GO:0005886">
    <property type="term" value="C:plasma membrane"/>
    <property type="evidence" value="ECO:0007669"/>
    <property type="project" value="TreeGrafter"/>
</dbReference>
<dbReference type="RefSeq" id="WP_176010054.1">
    <property type="nucleotide sequence ID" value="NZ_CP041372.2"/>
</dbReference>
<dbReference type="PROSITE" id="PS50887">
    <property type="entry name" value="GGDEF"/>
    <property type="match status" value="1"/>
</dbReference>
<dbReference type="AlphaFoldDB" id="A0A859FGZ2"/>
<dbReference type="NCBIfam" id="TIGR00254">
    <property type="entry name" value="GGDEF"/>
    <property type="match status" value="1"/>
</dbReference>
<protein>
    <submittedName>
        <fullName evidence="2">Sensor domain-containing diguanylate cyclase</fullName>
    </submittedName>
</protein>
<accession>A0A859FGZ2</accession>
<dbReference type="InterPro" id="IPR050469">
    <property type="entry name" value="Diguanylate_Cyclase"/>
</dbReference>
<dbReference type="Gene3D" id="3.30.70.270">
    <property type="match status" value="1"/>
</dbReference>
<evidence type="ECO:0000259" key="1">
    <source>
        <dbReference type="PROSITE" id="PS50887"/>
    </source>
</evidence>
<keyword evidence="3" id="KW-1185">Reference proteome</keyword>
<dbReference type="InterPro" id="IPR029787">
    <property type="entry name" value="Nucleotide_cyclase"/>
</dbReference>
<proteinExistence type="predicted"/>
<dbReference type="SMART" id="SM00267">
    <property type="entry name" value="GGDEF"/>
    <property type="match status" value="1"/>
</dbReference>
<reference evidence="3" key="1">
    <citation type="submission" date="2019-07" db="EMBL/GenBank/DDBJ databases">
        <title>Bacillus alkalisoli sp. nov. isolated from saline soil.</title>
        <authorList>
            <person name="Sun J.-Q."/>
            <person name="Xu L."/>
        </authorList>
    </citation>
    <scope>NUCLEOTIDE SEQUENCE [LARGE SCALE GENOMIC DNA]</scope>
    <source>
        <strain evidence="3">M4U3P1</strain>
    </source>
</reference>
<evidence type="ECO:0000313" key="3">
    <source>
        <dbReference type="Proteomes" id="UP000318138"/>
    </source>
</evidence>
<dbReference type="Proteomes" id="UP000318138">
    <property type="component" value="Chromosome"/>
</dbReference>
<dbReference type="KEGG" id="psua:FLK61_36015"/>
<dbReference type="CDD" id="cd01949">
    <property type="entry name" value="GGDEF"/>
    <property type="match status" value="1"/>
</dbReference>
<dbReference type="Pfam" id="PF00990">
    <property type="entry name" value="GGDEF"/>
    <property type="match status" value="1"/>
</dbReference>
<dbReference type="SUPFAM" id="SSF55781">
    <property type="entry name" value="GAF domain-like"/>
    <property type="match status" value="2"/>
</dbReference>
<dbReference type="EMBL" id="CP041372">
    <property type="protein sequence ID" value="QKS72070.1"/>
    <property type="molecule type" value="Genomic_DNA"/>
</dbReference>
<gene>
    <name evidence="2" type="ORF">FLK61_36015</name>
</gene>
<dbReference type="InterPro" id="IPR029016">
    <property type="entry name" value="GAF-like_dom_sf"/>
</dbReference>
<dbReference type="SUPFAM" id="SSF55073">
    <property type="entry name" value="Nucleotide cyclase"/>
    <property type="match status" value="1"/>
</dbReference>
<dbReference type="GO" id="GO:0043709">
    <property type="term" value="P:cell adhesion involved in single-species biofilm formation"/>
    <property type="evidence" value="ECO:0007669"/>
    <property type="project" value="TreeGrafter"/>
</dbReference>
<organism evidence="2 3">
    <name type="scientific">Paenalkalicoccus suaedae</name>
    <dbReference type="NCBI Taxonomy" id="2592382"/>
    <lineage>
        <taxon>Bacteria</taxon>
        <taxon>Bacillati</taxon>
        <taxon>Bacillota</taxon>
        <taxon>Bacilli</taxon>
        <taxon>Bacillales</taxon>
        <taxon>Bacillaceae</taxon>
        <taxon>Paenalkalicoccus</taxon>
    </lineage>
</organism>
<dbReference type="GO" id="GO:0052621">
    <property type="term" value="F:diguanylate cyclase activity"/>
    <property type="evidence" value="ECO:0007669"/>
    <property type="project" value="TreeGrafter"/>
</dbReference>
<dbReference type="InterPro" id="IPR043128">
    <property type="entry name" value="Rev_trsase/Diguanyl_cyclase"/>
</dbReference>
<feature type="domain" description="GGDEF" evidence="1">
    <location>
        <begin position="608"/>
        <end position="738"/>
    </location>
</feature>
<dbReference type="PANTHER" id="PTHR45138:SF9">
    <property type="entry name" value="DIGUANYLATE CYCLASE DGCM-RELATED"/>
    <property type="match status" value="1"/>
</dbReference>
<dbReference type="PANTHER" id="PTHR45138">
    <property type="entry name" value="REGULATORY COMPONENTS OF SENSORY TRANSDUCTION SYSTEM"/>
    <property type="match status" value="1"/>
</dbReference>
<dbReference type="Gene3D" id="3.30.450.40">
    <property type="match status" value="2"/>
</dbReference>
<name>A0A859FGZ2_9BACI</name>